<organism evidence="4 5">
    <name type="scientific">Pontibacter qinzhouensis</name>
    <dbReference type="NCBI Taxonomy" id="2603253"/>
    <lineage>
        <taxon>Bacteria</taxon>
        <taxon>Pseudomonadati</taxon>
        <taxon>Bacteroidota</taxon>
        <taxon>Cytophagia</taxon>
        <taxon>Cytophagales</taxon>
        <taxon>Hymenobacteraceae</taxon>
        <taxon>Pontibacter</taxon>
    </lineage>
</organism>
<dbReference type="InterPro" id="IPR044725">
    <property type="entry name" value="CBSX3_CBS_dom"/>
</dbReference>
<dbReference type="InterPro" id="IPR000644">
    <property type="entry name" value="CBS_dom"/>
</dbReference>
<dbReference type="Pfam" id="PF00571">
    <property type="entry name" value="CBS"/>
    <property type="match status" value="2"/>
</dbReference>
<name>A0A5C8J4G0_9BACT</name>
<dbReference type="Gene3D" id="3.10.580.10">
    <property type="entry name" value="CBS-domain"/>
    <property type="match status" value="1"/>
</dbReference>
<keyword evidence="5" id="KW-1185">Reference proteome</keyword>
<dbReference type="Proteomes" id="UP000321926">
    <property type="component" value="Unassembled WGS sequence"/>
</dbReference>
<dbReference type="SMART" id="SM00116">
    <property type="entry name" value="CBS"/>
    <property type="match status" value="2"/>
</dbReference>
<sequence>MGTVRHILQKKGHAILTIAPTATVFSALEMMVEQNVGALLVMEEAKFAGIFTERDYARKVILKGKASKETLIGEIMSEHPAVVSPDNTVEECMHLMTQKFIRHLPVLENNKLVGLISIGDVVKYLIEEQKFIIENLEHYITSH</sequence>
<dbReference type="PANTHER" id="PTHR43080">
    <property type="entry name" value="CBS DOMAIN-CONTAINING PROTEIN CBSX3, MITOCHONDRIAL"/>
    <property type="match status" value="1"/>
</dbReference>
<gene>
    <name evidence="4" type="ORF">FVR03_19830</name>
</gene>
<dbReference type="EMBL" id="VRTY01000100">
    <property type="protein sequence ID" value="TXK31175.1"/>
    <property type="molecule type" value="Genomic_DNA"/>
</dbReference>
<protein>
    <submittedName>
        <fullName evidence="4">CBS domain-containing protein</fullName>
    </submittedName>
</protein>
<dbReference type="OrthoDB" id="9802114at2"/>
<dbReference type="PANTHER" id="PTHR43080:SF2">
    <property type="entry name" value="CBS DOMAIN-CONTAINING PROTEIN"/>
    <property type="match status" value="1"/>
</dbReference>
<dbReference type="CDD" id="cd04623">
    <property type="entry name" value="CBS_pair_bac_euk"/>
    <property type="match status" value="1"/>
</dbReference>
<dbReference type="InterPro" id="IPR046342">
    <property type="entry name" value="CBS_dom_sf"/>
</dbReference>
<dbReference type="AlphaFoldDB" id="A0A5C8J4G0"/>
<evidence type="ECO:0000259" key="3">
    <source>
        <dbReference type="PROSITE" id="PS51371"/>
    </source>
</evidence>
<evidence type="ECO:0000256" key="1">
    <source>
        <dbReference type="ARBA" id="ARBA00023122"/>
    </source>
</evidence>
<dbReference type="SUPFAM" id="SSF54631">
    <property type="entry name" value="CBS-domain pair"/>
    <property type="match status" value="1"/>
</dbReference>
<evidence type="ECO:0000256" key="2">
    <source>
        <dbReference type="PROSITE-ProRule" id="PRU00703"/>
    </source>
</evidence>
<keyword evidence="1 2" id="KW-0129">CBS domain</keyword>
<reference evidence="4 5" key="1">
    <citation type="submission" date="2019-08" db="EMBL/GenBank/DDBJ databases">
        <authorList>
            <person name="Shi S."/>
        </authorList>
    </citation>
    <scope>NUCLEOTIDE SEQUENCE [LARGE SCALE GENOMIC DNA]</scope>
    <source>
        <strain evidence="4 5">GY10130</strain>
    </source>
</reference>
<feature type="domain" description="CBS" evidence="3">
    <location>
        <begin position="76"/>
        <end position="131"/>
    </location>
</feature>
<dbReference type="InterPro" id="IPR051257">
    <property type="entry name" value="Diverse_CBS-Domain"/>
</dbReference>
<proteinExistence type="predicted"/>
<comment type="caution">
    <text evidence="4">The sequence shown here is derived from an EMBL/GenBank/DDBJ whole genome shotgun (WGS) entry which is preliminary data.</text>
</comment>
<evidence type="ECO:0000313" key="5">
    <source>
        <dbReference type="Proteomes" id="UP000321926"/>
    </source>
</evidence>
<feature type="domain" description="CBS" evidence="3">
    <location>
        <begin position="8"/>
        <end position="67"/>
    </location>
</feature>
<dbReference type="RefSeq" id="WP_147923515.1">
    <property type="nucleotide sequence ID" value="NZ_VRTY01000100.1"/>
</dbReference>
<dbReference type="PROSITE" id="PS51371">
    <property type="entry name" value="CBS"/>
    <property type="match status" value="2"/>
</dbReference>
<evidence type="ECO:0000313" key="4">
    <source>
        <dbReference type="EMBL" id="TXK31175.1"/>
    </source>
</evidence>
<accession>A0A5C8J4G0</accession>